<dbReference type="InterPro" id="IPR000601">
    <property type="entry name" value="PKD_dom"/>
</dbReference>
<dbReference type="Pfam" id="PF13573">
    <property type="entry name" value="SprB"/>
    <property type="match status" value="2"/>
</dbReference>
<protein>
    <recommendedName>
        <fullName evidence="2">PKD domain-containing protein</fullName>
    </recommendedName>
</protein>
<dbReference type="SUPFAM" id="SSF49299">
    <property type="entry name" value="PKD domain"/>
    <property type="match status" value="1"/>
</dbReference>
<dbReference type="AlphaFoldDB" id="A0A150XTY5"/>
<dbReference type="InterPro" id="IPR013783">
    <property type="entry name" value="Ig-like_fold"/>
</dbReference>
<dbReference type="RefSeq" id="WP_068412899.1">
    <property type="nucleotide sequence ID" value="NZ_LRDB01000004.1"/>
</dbReference>
<dbReference type="CDD" id="cd00146">
    <property type="entry name" value="PKD"/>
    <property type="match status" value="1"/>
</dbReference>
<evidence type="ECO:0000313" key="3">
    <source>
        <dbReference type="EMBL" id="KYG82228.1"/>
    </source>
</evidence>
<dbReference type="Pfam" id="PF19408">
    <property type="entry name" value="PKD_6"/>
    <property type="match status" value="1"/>
</dbReference>
<reference evidence="3 4" key="1">
    <citation type="submission" date="2016-01" db="EMBL/GenBank/DDBJ databases">
        <title>Genome sequencing of Roseivirga echinicomitans KMM 6058.</title>
        <authorList>
            <person name="Selvaratnam C."/>
            <person name="Thevarajoo S."/>
            <person name="Goh K.M."/>
            <person name="Ee R."/>
            <person name="Chan K.-G."/>
            <person name="Chong C.S."/>
        </authorList>
    </citation>
    <scope>NUCLEOTIDE SEQUENCE [LARGE SCALE GENOMIC DNA]</scope>
    <source>
        <strain evidence="3 4">KMM 6058</strain>
    </source>
</reference>
<dbReference type="PANTHER" id="PTHR46534">
    <property type="entry name" value="IGGFC_BINDING DOMAIN-CONTAINING PROTEIN"/>
    <property type="match status" value="1"/>
</dbReference>
<dbReference type="Proteomes" id="UP000075615">
    <property type="component" value="Unassembled WGS sequence"/>
</dbReference>
<feature type="signal peptide" evidence="1">
    <location>
        <begin position="1"/>
        <end position="25"/>
    </location>
</feature>
<dbReference type="InterPro" id="IPR026341">
    <property type="entry name" value="T9SS_type_B"/>
</dbReference>
<evidence type="ECO:0000256" key="1">
    <source>
        <dbReference type="SAM" id="SignalP"/>
    </source>
</evidence>
<dbReference type="NCBIfam" id="TIGR04131">
    <property type="entry name" value="Bac_Flav_CTERM"/>
    <property type="match status" value="1"/>
</dbReference>
<sequence>MKKLTLRSLILTFFGLLSIALSANAQVTTEGRDFWFGFMENLVEPTTSIEIYISTEKTAAVSILTPKGTLNISVTVAPGVSKKVVLPLNLMPLAEGKFGFGIHVTSDNPISLYALNKKQYSADAAVILPTPALGNEYYVVAHMEPPGDIEPSSRESEFLVVASEDNTEIEITPTGNTYNGWLKGVPQVIVLNAGETYQVKSNEDLSGSYVRTVSQNTSDCKNIAVFGGNVFTNVGGCGPARDHLYEQMFPVSTWGKNFLFVPYETRKGGDYVKIIASENDTRVVISKMSQTLILQAGEVKIFSPLDGVRTISADKPITVAQFSRSQECDNVPGDPFMIIVSPLEQRIKSVTFNAFVVQNIDRYYLTLITASDAVKDVVLDGVDITNQFKTEGDAAYASLNISQGNHRLTAPEGVIAYVYGYGDVESFGYSAGASLENLNAQLLLADANLNIIADEGCLNSAIDFKIQFETVPGEDPLYTVFDWHFGDGTTATGKEVNHTYTEPDDYVIRVIASNGEGSCGNSEVFTKQVTILEVEATEIIGPQSVCPDVQFIDYSVVGAEGNTYEWIVSTGDGQITSGQGTDKVQVSWGTSNDNAFLQVIPRNALGCIGDTLEIPVKINKELTPPLPVGPADVCYTDYQEVTYSTPQTNGAVYTWEVEGGTFVNGINTGNEVKVKWDGVGTGKRIRFLESNPLVPDCNGYSEYLNVVVYSEIKPVASITNISCFGLTDGVIELTVRGGKPGDYTAIWDNGMTGLSIAGLTAGNYEATITDAAGCEIIETYTIIEPAQLTISDSAVLPVRCFQESNGSITLEITGGTPNSQGLYSINVVGANFDKTYNTAMITDLPAGGYAVTVTDANGCKTSSVYTITEPPALEPFLESFLNSPICPQATNGTTYIEAIGGTPDYQFYWSNKPTQDSQEGSDFSQGAYSLTIRDANGCETVMDFDVEERFPKIFIPNAFSPNNDDFNDEFKPVTDCNLQYSMQIFNKWGEIIFSTEDITEGWDGRYKGKKVLDGQYSYIIFYAGALNGVSFEETRRGSLKLFR</sequence>
<dbReference type="PANTHER" id="PTHR46534:SF1">
    <property type="entry name" value="IGGFC-BINDING PROTEIN N-TERMINAL DOMAIN-CONTAINING PROTEIN"/>
    <property type="match status" value="1"/>
</dbReference>
<dbReference type="PROSITE" id="PS50093">
    <property type="entry name" value="PKD"/>
    <property type="match status" value="1"/>
</dbReference>
<dbReference type="SMART" id="SM00089">
    <property type="entry name" value="PKD"/>
    <property type="match status" value="1"/>
</dbReference>
<dbReference type="InterPro" id="IPR022409">
    <property type="entry name" value="PKD/Chitinase_dom"/>
</dbReference>
<dbReference type="Pfam" id="PF13585">
    <property type="entry name" value="CHU_C"/>
    <property type="match status" value="1"/>
</dbReference>
<proteinExistence type="predicted"/>
<feature type="domain" description="PKD" evidence="2">
    <location>
        <begin position="465"/>
        <end position="518"/>
    </location>
</feature>
<dbReference type="InterPro" id="IPR035986">
    <property type="entry name" value="PKD_dom_sf"/>
</dbReference>
<dbReference type="OrthoDB" id="7794186at2"/>
<dbReference type="Pfam" id="PF18911">
    <property type="entry name" value="PKD_4"/>
    <property type="match status" value="1"/>
</dbReference>
<accession>A0A150XTY5</accession>
<dbReference type="Gene3D" id="2.60.40.740">
    <property type="match status" value="1"/>
</dbReference>
<organism evidence="3 4">
    <name type="scientific">Roseivirga echinicomitans</name>
    <dbReference type="NCBI Taxonomy" id="296218"/>
    <lineage>
        <taxon>Bacteria</taxon>
        <taxon>Pseudomonadati</taxon>
        <taxon>Bacteroidota</taxon>
        <taxon>Cytophagia</taxon>
        <taxon>Cytophagales</taxon>
        <taxon>Roseivirgaceae</taxon>
        <taxon>Roseivirga</taxon>
    </lineage>
</organism>
<name>A0A150XTY5_9BACT</name>
<dbReference type="InterPro" id="IPR025667">
    <property type="entry name" value="SprB_repeat"/>
</dbReference>
<keyword evidence="1" id="KW-0732">Signal</keyword>
<comment type="caution">
    <text evidence="3">The sequence shown here is derived from an EMBL/GenBank/DDBJ whole genome shotgun (WGS) entry which is preliminary data.</text>
</comment>
<dbReference type="InterPro" id="IPR035234">
    <property type="entry name" value="IgGFc-bd_N"/>
</dbReference>
<dbReference type="InterPro" id="IPR045829">
    <property type="entry name" value="PKD_6"/>
</dbReference>
<keyword evidence="4" id="KW-1185">Reference proteome</keyword>
<feature type="chain" id="PRO_5007575150" description="PKD domain-containing protein" evidence="1">
    <location>
        <begin position="26"/>
        <end position="1043"/>
    </location>
</feature>
<evidence type="ECO:0000259" key="2">
    <source>
        <dbReference type="PROSITE" id="PS50093"/>
    </source>
</evidence>
<evidence type="ECO:0000313" key="4">
    <source>
        <dbReference type="Proteomes" id="UP000075615"/>
    </source>
</evidence>
<dbReference type="STRING" id="296218.AWN68_15410"/>
<gene>
    <name evidence="3" type="ORF">AWN68_15410</name>
</gene>
<dbReference type="EMBL" id="LRDB01000004">
    <property type="protein sequence ID" value="KYG82228.1"/>
    <property type="molecule type" value="Genomic_DNA"/>
</dbReference>
<dbReference type="Pfam" id="PF17517">
    <property type="entry name" value="IgGFc_binding"/>
    <property type="match status" value="1"/>
</dbReference>
<dbReference type="Gene3D" id="2.60.40.10">
    <property type="entry name" value="Immunoglobulins"/>
    <property type="match status" value="1"/>
</dbReference>